<dbReference type="GO" id="GO:0007165">
    <property type="term" value="P:signal transduction"/>
    <property type="evidence" value="ECO:0007669"/>
    <property type="project" value="UniProtKB-KW"/>
</dbReference>
<dbReference type="InterPro" id="IPR004117">
    <property type="entry name" value="7tm6_olfct_rcpt"/>
</dbReference>
<keyword evidence="3" id="KW-0812">Transmembrane</keyword>
<dbReference type="EnsemblMetazoa" id="AARA003552-RA">
    <property type="protein sequence ID" value="AARA003552-PA"/>
    <property type="gene ID" value="AARA003552"/>
</dbReference>
<dbReference type="GO" id="GO:0004984">
    <property type="term" value="F:olfactory receptor activity"/>
    <property type="evidence" value="ECO:0007669"/>
    <property type="project" value="InterPro"/>
</dbReference>
<evidence type="ECO:0000256" key="2">
    <source>
        <dbReference type="ARBA" id="ARBA00022606"/>
    </source>
</evidence>
<evidence type="ECO:0000256" key="1">
    <source>
        <dbReference type="ARBA" id="ARBA00004141"/>
    </source>
</evidence>
<proteinExistence type="predicted"/>
<comment type="subcellular location">
    <subcellularLocation>
        <location evidence="1">Membrane</location>
        <topology evidence="1">Multi-pass membrane protein</topology>
    </subcellularLocation>
</comment>
<keyword evidence="10" id="KW-1185">Reference proteome</keyword>
<dbReference type="Pfam" id="PF02949">
    <property type="entry name" value="7tm_6"/>
    <property type="match status" value="1"/>
</dbReference>
<dbReference type="GO" id="GO:0005886">
    <property type="term" value="C:plasma membrane"/>
    <property type="evidence" value="ECO:0007669"/>
    <property type="project" value="TreeGrafter"/>
</dbReference>
<organism evidence="9 10">
    <name type="scientific">Anopheles arabiensis</name>
    <name type="common">Mosquito</name>
    <dbReference type="NCBI Taxonomy" id="7173"/>
    <lineage>
        <taxon>Eukaryota</taxon>
        <taxon>Metazoa</taxon>
        <taxon>Ecdysozoa</taxon>
        <taxon>Arthropoda</taxon>
        <taxon>Hexapoda</taxon>
        <taxon>Insecta</taxon>
        <taxon>Pterygota</taxon>
        <taxon>Neoptera</taxon>
        <taxon>Endopterygota</taxon>
        <taxon>Diptera</taxon>
        <taxon>Nematocera</taxon>
        <taxon>Culicoidea</taxon>
        <taxon>Culicidae</taxon>
        <taxon>Anophelinae</taxon>
        <taxon>Anopheles</taxon>
    </lineage>
</organism>
<dbReference type="VEuPathDB" id="VectorBase:AARA21_015749"/>
<dbReference type="PANTHER" id="PTHR21137:SF43">
    <property type="entry name" value="ODORANT RECEPTOR 47A-RELATED"/>
    <property type="match status" value="1"/>
</dbReference>
<accession>A0A182HQK9</accession>
<reference evidence="9" key="1">
    <citation type="submission" date="2022-08" db="UniProtKB">
        <authorList>
            <consortium name="EnsemblMetazoa"/>
        </authorList>
    </citation>
    <scope>IDENTIFICATION</scope>
    <source>
        <strain evidence="9">Dongola</strain>
    </source>
</reference>
<protein>
    <submittedName>
        <fullName evidence="9">Uncharacterized protein</fullName>
    </submittedName>
</protein>
<evidence type="ECO:0000313" key="10">
    <source>
        <dbReference type="Proteomes" id="UP000075840"/>
    </source>
</evidence>
<keyword evidence="6" id="KW-0472">Membrane</keyword>
<evidence type="ECO:0000256" key="8">
    <source>
        <dbReference type="ARBA" id="ARBA00023224"/>
    </source>
</evidence>
<dbReference type="GO" id="GO:0005549">
    <property type="term" value="F:odorant binding"/>
    <property type="evidence" value="ECO:0007669"/>
    <property type="project" value="InterPro"/>
</dbReference>
<keyword evidence="5" id="KW-1133">Transmembrane helix</keyword>
<dbReference type="PANTHER" id="PTHR21137">
    <property type="entry name" value="ODORANT RECEPTOR"/>
    <property type="match status" value="1"/>
</dbReference>
<name>A0A182HQK9_ANOAR</name>
<evidence type="ECO:0000256" key="5">
    <source>
        <dbReference type="ARBA" id="ARBA00022989"/>
    </source>
</evidence>
<dbReference type="AlphaFoldDB" id="A0A182HQK9"/>
<dbReference type="VEuPathDB" id="VectorBase:AARA003552"/>
<keyword evidence="2" id="KW-0716">Sensory transduction</keyword>
<keyword evidence="4" id="KW-0552">Olfaction</keyword>
<dbReference type="Proteomes" id="UP000075840">
    <property type="component" value="Unassembled WGS sequence"/>
</dbReference>
<evidence type="ECO:0000256" key="6">
    <source>
        <dbReference type="ARBA" id="ARBA00023136"/>
    </source>
</evidence>
<evidence type="ECO:0000313" key="9">
    <source>
        <dbReference type="EnsemblMetazoa" id="AARA003552-PA"/>
    </source>
</evidence>
<evidence type="ECO:0000256" key="4">
    <source>
        <dbReference type="ARBA" id="ARBA00022725"/>
    </source>
</evidence>
<keyword evidence="7" id="KW-0675">Receptor</keyword>
<keyword evidence="8" id="KW-0807">Transducer</keyword>
<evidence type="ECO:0000256" key="3">
    <source>
        <dbReference type="ARBA" id="ARBA00022692"/>
    </source>
</evidence>
<dbReference type="EMBL" id="APCN01004654">
    <property type="status" value="NOT_ANNOTATED_CDS"/>
    <property type="molecule type" value="Genomic_DNA"/>
</dbReference>
<evidence type="ECO:0000256" key="7">
    <source>
        <dbReference type="ARBA" id="ARBA00023170"/>
    </source>
</evidence>
<sequence>MSQLNEFPAYQFRLIRFCGVVEQPSLKNNVRCLFAFILLCSFGPLHVWYLAKTPVLDLVVTCEEIMLIQLCFVMVLKFNLFITYRSGMYNLVEAFKRILKCIDTDDFARFVKCSELHAKLLRAYVIGTSIVLLLYELNAIVASITLSLQQNKVCFVTPFSFPFDYQHPIVFALTFLHNFDAMLVTVCTSVTVDSCFSEMASNLTIHFDIVRERFEKLDLSAAQPYAEHQLRNVITYHREVLSLAQKMVQLYQQSAFYLLLLVSTILCLLGYEFVMVSNIYKRMQVAILASIMIGQAAIYTYHGSAISVKSVSVADAIYGTNWYDARLAVKKLVYICLMRAQKPVIMKSGFIEASLPTLKKILSSSASYITMLMSLEADLNEKKT</sequence>